<protein>
    <submittedName>
        <fullName evidence="1">Uncharacterized protein</fullName>
    </submittedName>
</protein>
<reference evidence="1" key="1">
    <citation type="journal article" date="2020" name="Nat. Commun.">
        <title>Large-scale genome sequencing of mycorrhizal fungi provides insights into the early evolution of symbiotic traits.</title>
        <authorList>
            <person name="Miyauchi S."/>
            <person name="Kiss E."/>
            <person name="Kuo A."/>
            <person name="Drula E."/>
            <person name="Kohler A."/>
            <person name="Sanchez-Garcia M."/>
            <person name="Morin E."/>
            <person name="Andreopoulos B."/>
            <person name="Barry K.W."/>
            <person name="Bonito G."/>
            <person name="Buee M."/>
            <person name="Carver A."/>
            <person name="Chen C."/>
            <person name="Cichocki N."/>
            <person name="Clum A."/>
            <person name="Culley D."/>
            <person name="Crous P.W."/>
            <person name="Fauchery L."/>
            <person name="Girlanda M."/>
            <person name="Hayes R.D."/>
            <person name="Keri Z."/>
            <person name="LaButti K."/>
            <person name="Lipzen A."/>
            <person name="Lombard V."/>
            <person name="Magnuson J."/>
            <person name="Maillard F."/>
            <person name="Murat C."/>
            <person name="Nolan M."/>
            <person name="Ohm R.A."/>
            <person name="Pangilinan J."/>
            <person name="Pereira M.F."/>
            <person name="Perotto S."/>
            <person name="Peter M."/>
            <person name="Pfister S."/>
            <person name="Riley R."/>
            <person name="Sitrit Y."/>
            <person name="Stielow J.B."/>
            <person name="Szollosi G."/>
            <person name="Zifcakova L."/>
            <person name="Stursova M."/>
            <person name="Spatafora J.W."/>
            <person name="Tedersoo L."/>
            <person name="Vaario L.M."/>
            <person name="Yamada A."/>
            <person name="Yan M."/>
            <person name="Wang P."/>
            <person name="Xu J."/>
            <person name="Bruns T."/>
            <person name="Baldrian P."/>
            <person name="Vilgalys R."/>
            <person name="Dunand C."/>
            <person name="Henrissat B."/>
            <person name="Grigoriev I.V."/>
            <person name="Hibbett D."/>
            <person name="Nagy L.G."/>
            <person name="Martin F.M."/>
        </authorList>
    </citation>
    <scope>NUCLEOTIDE SEQUENCE</scope>
    <source>
        <strain evidence="1">UH-Tt-Lm1</strain>
    </source>
</reference>
<feature type="non-terminal residue" evidence="1">
    <location>
        <position position="102"/>
    </location>
</feature>
<dbReference type="Proteomes" id="UP000736335">
    <property type="component" value="Unassembled WGS sequence"/>
</dbReference>
<proteinExistence type="predicted"/>
<organism evidence="1 2">
    <name type="scientific">Thelephora terrestris</name>
    <dbReference type="NCBI Taxonomy" id="56493"/>
    <lineage>
        <taxon>Eukaryota</taxon>
        <taxon>Fungi</taxon>
        <taxon>Dikarya</taxon>
        <taxon>Basidiomycota</taxon>
        <taxon>Agaricomycotina</taxon>
        <taxon>Agaricomycetes</taxon>
        <taxon>Thelephorales</taxon>
        <taxon>Thelephoraceae</taxon>
        <taxon>Thelephora</taxon>
    </lineage>
</organism>
<sequence>KKAPENITEILTDAALCLTSTISQFHVPKFLIVNSDQTGAQYSAGGQETYAPIGSKQVEVIGKDEKRSSTLMVGISMSGEVLPFQAVYAGTTNWSLPTSSAL</sequence>
<gene>
    <name evidence="1" type="ORF">BJ322DRAFT_989868</name>
</gene>
<feature type="non-terminal residue" evidence="1">
    <location>
        <position position="1"/>
    </location>
</feature>
<dbReference type="AlphaFoldDB" id="A0A9P6HQ45"/>
<dbReference type="OrthoDB" id="3341102at2759"/>
<reference evidence="1" key="2">
    <citation type="submission" date="2020-11" db="EMBL/GenBank/DDBJ databases">
        <authorList>
            <consortium name="DOE Joint Genome Institute"/>
            <person name="Kuo A."/>
            <person name="Miyauchi S."/>
            <person name="Kiss E."/>
            <person name="Drula E."/>
            <person name="Kohler A."/>
            <person name="Sanchez-Garcia M."/>
            <person name="Andreopoulos B."/>
            <person name="Barry K.W."/>
            <person name="Bonito G."/>
            <person name="Buee M."/>
            <person name="Carver A."/>
            <person name="Chen C."/>
            <person name="Cichocki N."/>
            <person name="Clum A."/>
            <person name="Culley D."/>
            <person name="Crous P.W."/>
            <person name="Fauchery L."/>
            <person name="Girlanda M."/>
            <person name="Hayes R."/>
            <person name="Keri Z."/>
            <person name="Labutti K."/>
            <person name="Lipzen A."/>
            <person name="Lombard V."/>
            <person name="Magnuson J."/>
            <person name="Maillard F."/>
            <person name="Morin E."/>
            <person name="Murat C."/>
            <person name="Nolan M."/>
            <person name="Ohm R."/>
            <person name="Pangilinan J."/>
            <person name="Pereira M."/>
            <person name="Perotto S."/>
            <person name="Peter M."/>
            <person name="Riley R."/>
            <person name="Sitrit Y."/>
            <person name="Stielow B."/>
            <person name="Szollosi G."/>
            <person name="Zifcakova L."/>
            <person name="Stursova M."/>
            <person name="Spatafora J.W."/>
            <person name="Tedersoo L."/>
            <person name="Vaario L.-M."/>
            <person name="Yamada A."/>
            <person name="Yan M."/>
            <person name="Wang P."/>
            <person name="Xu J."/>
            <person name="Bruns T."/>
            <person name="Baldrian P."/>
            <person name="Vilgalys R."/>
            <person name="Henrissat B."/>
            <person name="Grigoriev I.V."/>
            <person name="Hibbett D."/>
            <person name="Nagy L.G."/>
            <person name="Martin F.M."/>
        </authorList>
    </citation>
    <scope>NUCLEOTIDE SEQUENCE</scope>
    <source>
        <strain evidence="1">UH-Tt-Lm1</strain>
    </source>
</reference>
<dbReference type="EMBL" id="WIUZ02000002">
    <property type="protein sequence ID" value="KAF9791281.1"/>
    <property type="molecule type" value="Genomic_DNA"/>
</dbReference>
<accession>A0A9P6HQ45</accession>
<evidence type="ECO:0000313" key="2">
    <source>
        <dbReference type="Proteomes" id="UP000736335"/>
    </source>
</evidence>
<evidence type="ECO:0000313" key="1">
    <source>
        <dbReference type="EMBL" id="KAF9791281.1"/>
    </source>
</evidence>
<name>A0A9P6HQ45_9AGAM</name>
<comment type="caution">
    <text evidence="1">The sequence shown here is derived from an EMBL/GenBank/DDBJ whole genome shotgun (WGS) entry which is preliminary data.</text>
</comment>
<keyword evidence="2" id="KW-1185">Reference proteome</keyword>